<protein>
    <submittedName>
        <fullName evidence="3">BON domain-containing protein</fullName>
    </submittedName>
</protein>
<organism evidence="3 4">
    <name type="scientific">Persicimonas caeni</name>
    <dbReference type="NCBI Taxonomy" id="2292766"/>
    <lineage>
        <taxon>Bacteria</taxon>
        <taxon>Deltaproteobacteria</taxon>
        <taxon>Bradymonadales</taxon>
        <taxon>Bradymonadaceae</taxon>
        <taxon>Persicimonas</taxon>
    </lineage>
</organism>
<dbReference type="PROSITE" id="PS50914">
    <property type="entry name" value="BON"/>
    <property type="match status" value="1"/>
</dbReference>
<dbReference type="OrthoDB" id="680465at2"/>
<dbReference type="Pfam" id="PF04972">
    <property type="entry name" value="BON"/>
    <property type="match status" value="1"/>
</dbReference>
<evidence type="ECO:0000259" key="2">
    <source>
        <dbReference type="PROSITE" id="PS50914"/>
    </source>
</evidence>
<dbReference type="Gene3D" id="3.30.1340.30">
    <property type="match status" value="1"/>
</dbReference>
<evidence type="ECO:0000313" key="3">
    <source>
        <dbReference type="EMBL" id="QDG54150.1"/>
    </source>
</evidence>
<dbReference type="Proteomes" id="UP000315995">
    <property type="component" value="Chromosome"/>
</dbReference>
<feature type="domain" description="BON" evidence="2">
    <location>
        <begin position="191"/>
        <end position="260"/>
    </location>
</feature>
<reference evidence="3 4" key="1">
    <citation type="submission" date="2019-06" db="EMBL/GenBank/DDBJ databases">
        <title>Persicimonas caeni gen. nov., sp. nov., a predatory bacterium isolated from solar saltern.</title>
        <authorList>
            <person name="Wang S."/>
        </authorList>
    </citation>
    <scope>NUCLEOTIDE SEQUENCE [LARGE SCALE GENOMIC DNA]</scope>
    <source>
        <strain evidence="3 4">YN101</strain>
    </source>
</reference>
<dbReference type="EMBL" id="CP041186">
    <property type="protein sequence ID" value="QDG54150.1"/>
    <property type="molecule type" value="Genomic_DNA"/>
</dbReference>
<sequence>MFWEVRSARSLTPSDCISELPRRTTMAPRQHDRESERQPEHGPSWRAGAHGGRAEQSPDDYHVPYFREPASTGWHDSDLGPDASPDDFDDINAMGDERGTSHRARRADASERSRHDEGQTPREELHRSPEKMSRHRDSGRRRDPYDFSKAGPYSTPPPYRTGGPDYLGREETYERGGEHFIGRGPKDYERSPERIREDICERLTFSPYVDASETKIQVLENGLVHLTGRVDSRRTKRIVEDICDTVYGVRDVKNELEIDESQSRS</sequence>
<feature type="compositionally biased region" description="Basic and acidic residues" evidence="1">
    <location>
        <begin position="29"/>
        <end position="40"/>
    </location>
</feature>
<evidence type="ECO:0000313" key="4">
    <source>
        <dbReference type="Proteomes" id="UP000315995"/>
    </source>
</evidence>
<evidence type="ECO:0000256" key="1">
    <source>
        <dbReference type="SAM" id="MobiDB-lite"/>
    </source>
</evidence>
<gene>
    <name evidence="3" type="ORF">FIV42_26430</name>
</gene>
<accession>A0A4Y6Q0Z6</accession>
<name>A0A4Y6Q0Z6_PERCE</name>
<accession>A0A5B8YCT4</accession>
<proteinExistence type="predicted"/>
<dbReference type="AlphaFoldDB" id="A0A4Y6Q0Z6"/>
<feature type="compositionally biased region" description="Basic and acidic residues" evidence="1">
    <location>
        <begin position="167"/>
        <end position="192"/>
    </location>
</feature>
<keyword evidence="4" id="KW-1185">Reference proteome</keyword>
<dbReference type="InterPro" id="IPR007055">
    <property type="entry name" value="BON_dom"/>
</dbReference>
<feature type="compositionally biased region" description="Basic and acidic residues" evidence="1">
    <location>
        <begin position="95"/>
        <end position="146"/>
    </location>
</feature>
<feature type="region of interest" description="Disordered" evidence="1">
    <location>
        <begin position="1"/>
        <end position="192"/>
    </location>
</feature>